<dbReference type="GO" id="GO:0008968">
    <property type="term" value="F:D-sedoheptulose 7-phosphate isomerase activity"/>
    <property type="evidence" value="ECO:0007669"/>
    <property type="project" value="UniProtKB-UniRule"/>
</dbReference>
<dbReference type="SUPFAM" id="SSF53697">
    <property type="entry name" value="SIS domain"/>
    <property type="match status" value="1"/>
</dbReference>
<keyword evidence="7 9" id="KW-0413">Isomerase</keyword>
<dbReference type="PROSITE" id="PS51464">
    <property type="entry name" value="SIS"/>
    <property type="match status" value="1"/>
</dbReference>
<dbReference type="GO" id="GO:0005975">
    <property type="term" value="P:carbohydrate metabolic process"/>
    <property type="evidence" value="ECO:0007669"/>
    <property type="project" value="UniProtKB-UniRule"/>
</dbReference>
<comment type="pathway">
    <text evidence="9">Carbohydrate biosynthesis; D-glycero-D-manno-heptose 7-phosphate biosynthesis; D-glycero-alpha-D-manno-heptose 7-phosphate and D-glycero-beta-D-manno-heptose 7-phosphate from sedoheptulose 7-phosphate: step 1/1.</text>
</comment>
<keyword evidence="6 9" id="KW-0862">Zinc</keyword>
<keyword evidence="4 9" id="KW-0963">Cytoplasm</keyword>
<dbReference type="Gene3D" id="3.40.50.10490">
    <property type="entry name" value="Glucose-6-phosphate isomerase like protein, domain 1"/>
    <property type="match status" value="1"/>
</dbReference>
<evidence type="ECO:0000256" key="9">
    <source>
        <dbReference type="HAMAP-Rule" id="MF_00067"/>
    </source>
</evidence>
<evidence type="ECO:0000256" key="2">
    <source>
        <dbReference type="ARBA" id="ARBA00004496"/>
    </source>
</evidence>
<evidence type="ECO:0000256" key="7">
    <source>
        <dbReference type="ARBA" id="ARBA00023235"/>
    </source>
</evidence>
<dbReference type="Proteomes" id="UP000509414">
    <property type="component" value="Chromosome"/>
</dbReference>
<evidence type="ECO:0000256" key="1">
    <source>
        <dbReference type="ARBA" id="ARBA00000348"/>
    </source>
</evidence>
<evidence type="ECO:0000313" key="12">
    <source>
        <dbReference type="Proteomes" id="UP000509414"/>
    </source>
</evidence>
<feature type="binding site" evidence="9">
    <location>
        <begin position="47"/>
        <end position="49"/>
    </location>
    <ligand>
        <name>substrate</name>
    </ligand>
</feature>
<keyword evidence="8 9" id="KW-0119">Carbohydrate metabolism</keyword>
<dbReference type="InterPro" id="IPR046348">
    <property type="entry name" value="SIS_dom_sf"/>
</dbReference>
<dbReference type="InterPro" id="IPR004515">
    <property type="entry name" value="Phosphoheptose_Isoase"/>
</dbReference>
<dbReference type="GO" id="GO:0005737">
    <property type="term" value="C:cytoplasm"/>
    <property type="evidence" value="ECO:0007669"/>
    <property type="project" value="UniProtKB-SubCell"/>
</dbReference>
<dbReference type="GO" id="GO:2001061">
    <property type="term" value="P:D-glycero-D-manno-heptose 7-phosphate biosynthetic process"/>
    <property type="evidence" value="ECO:0007669"/>
    <property type="project" value="UniProtKB-UniPathway"/>
</dbReference>
<dbReference type="CDD" id="cd05006">
    <property type="entry name" value="SIS_GmhA"/>
    <property type="match status" value="1"/>
</dbReference>
<feature type="binding site" evidence="9">
    <location>
        <position position="120"/>
    </location>
    <ligand>
        <name>substrate</name>
    </ligand>
</feature>
<dbReference type="EC" id="5.3.1.28" evidence="9"/>
<keyword evidence="5 9" id="KW-0479">Metal-binding</keyword>
<comment type="cofactor">
    <cofactor evidence="9">
        <name>Zn(2+)</name>
        <dbReference type="ChEBI" id="CHEBI:29105"/>
    </cofactor>
    <text evidence="9">Binds 1 zinc ion per subunit.</text>
</comment>
<dbReference type="InterPro" id="IPR001347">
    <property type="entry name" value="SIS_dom"/>
</dbReference>
<protein>
    <recommendedName>
        <fullName evidence="9">Phosphoheptose isomerase</fullName>
        <ecNumber evidence="9">5.3.1.28</ecNumber>
    </recommendedName>
    <alternativeName>
        <fullName evidence="9">Sedoheptulose 7-phosphate isomerase</fullName>
    </alternativeName>
</protein>
<dbReference type="PANTHER" id="PTHR30390">
    <property type="entry name" value="SEDOHEPTULOSE 7-PHOSPHATE ISOMERASE / DNAA INITIATOR-ASSOCIATING FACTOR FOR REPLICATION INITIATION"/>
    <property type="match status" value="1"/>
</dbReference>
<sequence>MNYFEAELNSHKQVVEKISALAPKINECAKIIISALKNGKKILICGNGGSAADSQHFAAELTGRYKCERAPLPAIALSTDTSALSAIGNDYGFEFVFARQVLALGQDGDVLVAISTSGNSQNVLEAINCAEQKNIQIIALLGKDGGAMKACNNAIIIPSDDTARIQEMHILIIHTLCAAIDEAFNI</sequence>
<comment type="miscellaneous">
    <text evidence="9">The reaction produces a racemic mixture of D-glycero-alpha-D-manno-heptose 7-phosphate and D-glycero-beta-D-manno-heptose 7-phosphate.</text>
</comment>
<evidence type="ECO:0000256" key="8">
    <source>
        <dbReference type="ARBA" id="ARBA00023277"/>
    </source>
</evidence>
<dbReference type="InterPro" id="IPR035461">
    <property type="entry name" value="GmhA/DiaA"/>
</dbReference>
<evidence type="ECO:0000256" key="3">
    <source>
        <dbReference type="ARBA" id="ARBA00009894"/>
    </source>
</evidence>
<comment type="subcellular location">
    <subcellularLocation>
        <location evidence="2 9">Cytoplasm</location>
    </subcellularLocation>
</comment>
<dbReference type="AlphaFoldDB" id="A0A7H9CIQ8"/>
<feature type="binding site" evidence="9">
    <location>
        <position position="60"/>
    </location>
    <ligand>
        <name>Zn(2+)</name>
        <dbReference type="ChEBI" id="CHEBI:29105"/>
    </ligand>
</feature>
<keyword evidence="12" id="KW-1185">Reference proteome</keyword>
<reference evidence="11 12" key="1">
    <citation type="submission" date="2020-02" db="EMBL/GenBank/DDBJ databases">
        <title>Complete genome sequence of the novel Campylobacter species Candidatus Campylobacter infans.</title>
        <authorList>
            <person name="Duim B."/>
            <person name="Zomer A."/>
            <person name="van der Graaf L."/>
            <person name="Wagenaar J."/>
        </authorList>
    </citation>
    <scope>NUCLEOTIDE SEQUENCE [LARGE SCALE GENOMIC DNA]</scope>
    <source>
        <strain evidence="11 12">19S00001</strain>
    </source>
</reference>
<evidence type="ECO:0000256" key="4">
    <source>
        <dbReference type="ARBA" id="ARBA00022490"/>
    </source>
</evidence>
<feature type="binding site" evidence="9">
    <location>
        <position position="56"/>
    </location>
    <ligand>
        <name>Zn(2+)</name>
        <dbReference type="ChEBI" id="CHEBI:29105"/>
    </ligand>
</feature>
<name>A0A7H9CIQ8_9BACT</name>
<evidence type="ECO:0000313" key="11">
    <source>
        <dbReference type="EMBL" id="QLI05993.1"/>
    </source>
</evidence>
<feature type="binding site" evidence="9">
    <location>
        <begin position="115"/>
        <end position="117"/>
    </location>
    <ligand>
        <name>substrate</name>
    </ligand>
</feature>
<feature type="binding site" evidence="9">
    <location>
        <position position="166"/>
    </location>
    <ligand>
        <name>Zn(2+)</name>
        <dbReference type="ChEBI" id="CHEBI:29105"/>
    </ligand>
</feature>
<dbReference type="NCBIfam" id="TIGR00441">
    <property type="entry name" value="gmhA"/>
    <property type="match status" value="1"/>
</dbReference>
<comment type="function">
    <text evidence="9">Catalyzes the isomerization of sedoheptulose 7-phosphate in D-glycero-D-manno-heptose 7-phosphate.</text>
</comment>
<evidence type="ECO:0000259" key="10">
    <source>
        <dbReference type="PROSITE" id="PS51464"/>
    </source>
</evidence>
<dbReference type="EMBL" id="CP049075">
    <property type="protein sequence ID" value="QLI05993.1"/>
    <property type="molecule type" value="Genomic_DNA"/>
</dbReference>
<accession>A0A7H9CIQ8</accession>
<dbReference type="GO" id="GO:0097367">
    <property type="term" value="F:carbohydrate derivative binding"/>
    <property type="evidence" value="ECO:0007669"/>
    <property type="project" value="InterPro"/>
</dbReference>
<evidence type="ECO:0000256" key="6">
    <source>
        <dbReference type="ARBA" id="ARBA00022833"/>
    </source>
</evidence>
<dbReference type="HAMAP" id="MF_00067">
    <property type="entry name" value="GmhA"/>
    <property type="match status" value="1"/>
</dbReference>
<gene>
    <name evidence="9 11" type="primary">gmhA</name>
    <name evidence="11" type="ORF">CINF_1516</name>
</gene>
<feature type="binding site" evidence="9">
    <location>
        <position position="166"/>
    </location>
    <ligand>
        <name>substrate</name>
    </ligand>
</feature>
<feature type="binding site" evidence="9">
    <location>
        <position position="60"/>
    </location>
    <ligand>
        <name>substrate</name>
    </ligand>
</feature>
<comment type="similarity">
    <text evidence="3 9">Belongs to the SIS family. GmhA subfamily.</text>
</comment>
<dbReference type="GO" id="GO:0008270">
    <property type="term" value="F:zinc ion binding"/>
    <property type="evidence" value="ECO:0007669"/>
    <property type="project" value="UniProtKB-UniRule"/>
</dbReference>
<dbReference type="Pfam" id="PF13580">
    <property type="entry name" value="SIS_2"/>
    <property type="match status" value="1"/>
</dbReference>
<comment type="catalytic activity">
    <reaction evidence="1 9">
        <text>2 D-sedoheptulose 7-phosphate = D-glycero-alpha-D-manno-heptose 7-phosphate + D-glycero-beta-D-manno-heptose 7-phosphate</text>
        <dbReference type="Rhea" id="RHEA:27489"/>
        <dbReference type="ChEBI" id="CHEBI:57483"/>
        <dbReference type="ChEBI" id="CHEBI:60203"/>
        <dbReference type="ChEBI" id="CHEBI:60204"/>
        <dbReference type="EC" id="5.3.1.28"/>
    </reaction>
</comment>
<dbReference type="KEGG" id="cinf:CINF_1516"/>
<feature type="binding site" evidence="9">
    <location>
        <begin position="89"/>
        <end position="90"/>
    </location>
    <ligand>
        <name>substrate</name>
    </ligand>
</feature>
<proteinExistence type="inferred from homology"/>
<dbReference type="InterPro" id="IPR050099">
    <property type="entry name" value="SIS_GmhA/DiaA_subfam"/>
</dbReference>
<evidence type="ECO:0000256" key="5">
    <source>
        <dbReference type="ARBA" id="ARBA00022723"/>
    </source>
</evidence>
<dbReference type="PANTHER" id="PTHR30390:SF6">
    <property type="entry name" value="DNAA INITIATOR-ASSOCIATING PROTEIN DIAA"/>
    <property type="match status" value="1"/>
</dbReference>
<organism evidence="11 12">
    <name type="scientific">Candidatus Campylobacter infans</name>
    <dbReference type="NCBI Taxonomy" id="2561898"/>
    <lineage>
        <taxon>Bacteria</taxon>
        <taxon>Pseudomonadati</taxon>
        <taxon>Campylobacterota</taxon>
        <taxon>Epsilonproteobacteria</taxon>
        <taxon>Campylobacterales</taxon>
        <taxon>Campylobacteraceae</taxon>
        <taxon>Campylobacter</taxon>
    </lineage>
</organism>
<dbReference type="UniPathway" id="UPA00041">
    <property type="reaction ID" value="UER00436"/>
</dbReference>
<feature type="binding site" evidence="9">
    <location>
        <position position="174"/>
    </location>
    <ligand>
        <name>Zn(2+)</name>
        <dbReference type="ChEBI" id="CHEBI:29105"/>
    </ligand>
</feature>
<feature type="domain" description="SIS" evidence="10">
    <location>
        <begin position="32"/>
        <end position="186"/>
    </location>
</feature>